<name>A0A1X0QQA9_RHIZD</name>
<evidence type="ECO:0000313" key="1">
    <source>
        <dbReference type="EMBL" id="ORE01931.1"/>
    </source>
</evidence>
<dbReference type="OrthoDB" id="2271250at2759"/>
<gene>
    <name evidence="1" type="ORF">BCV72DRAFT_235525</name>
</gene>
<organism evidence="1">
    <name type="scientific">Rhizopus microsporus var. microsporus</name>
    <dbReference type="NCBI Taxonomy" id="86635"/>
    <lineage>
        <taxon>Eukaryota</taxon>
        <taxon>Fungi</taxon>
        <taxon>Fungi incertae sedis</taxon>
        <taxon>Mucoromycota</taxon>
        <taxon>Mucoromycotina</taxon>
        <taxon>Mucoromycetes</taxon>
        <taxon>Mucorales</taxon>
        <taxon>Mucorineae</taxon>
        <taxon>Rhizopodaceae</taxon>
        <taxon>Rhizopus</taxon>
    </lineage>
</organism>
<sequence>MGFIEKLRTQYELHQVNKYTRRRETQSDFEFKNKDYYKANYQNGIYISAPQKIYLWTATVCYLKKAKKRKSIALEQNKTSESYTNL</sequence>
<dbReference type="EMBL" id="KV922086">
    <property type="protein sequence ID" value="ORE01931.1"/>
    <property type="molecule type" value="Genomic_DNA"/>
</dbReference>
<protein>
    <submittedName>
        <fullName evidence="1">Uncharacterized protein</fullName>
    </submittedName>
</protein>
<dbReference type="VEuPathDB" id="FungiDB:BCV72DRAFT_235525"/>
<accession>A0A1X0QQA9</accession>
<dbReference type="AlphaFoldDB" id="A0A1X0QQA9"/>
<proteinExistence type="predicted"/>
<reference evidence="1" key="1">
    <citation type="journal article" date="2016" name="Proc. Natl. Acad. Sci. U.S.A.">
        <title>Lipid metabolic changes in an early divergent fungus govern the establishment of a mutualistic symbiosis with endobacteria.</title>
        <authorList>
            <person name="Lastovetsky O.A."/>
            <person name="Gaspar M.L."/>
            <person name="Mondo S.J."/>
            <person name="LaButti K.M."/>
            <person name="Sandor L."/>
            <person name="Grigoriev I.V."/>
            <person name="Henry S.A."/>
            <person name="Pawlowska T.E."/>
        </authorList>
    </citation>
    <scope>NUCLEOTIDE SEQUENCE [LARGE SCALE GENOMIC DNA]</scope>
    <source>
        <strain evidence="1">ATCC 52814</strain>
    </source>
</reference>
<dbReference type="Proteomes" id="UP000242414">
    <property type="component" value="Unassembled WGS sequence"/>
</dbReference>